<accession>A0AA40C5W0</accession>
<proteinExistence type="predicted"/>
<reference evidence="3" key="1">
    <citation type="submission" date="2023-06" db="EMBL/GenBank/DDBJ databases">
        <title>Genome-scale phylogeny and comparative genomics of the fungal order Sordariales.</title>
        <authorList>
            <consortium name="Lawrence Berkeley National Laboratory"/>
            <person name="Hensen N."/>
            <person name="Bonometti L."/>
            <person name="Westerberg I."/>
            <person name="Brannstrom I.O."/>
            <person name="Guillou S."/>
            <person name="Cros-Aarteil S."/>
            <person name="Calhoun S."/>
            <person name="Haridas S."/>
            <person name="Kuo A."/>
            <person name="Mondo S."/>
            <person name="Pangilinan J."/>
            <person name="Riley R."/>
            <person name="Labutti K."/>
            <person name="Andreopoulos B."/>
            <person name="Lipzen A."/>
            <person name="Chen C."/>
            <person name="Yanf M."/>
            <person name="Daum C."/>
            <person name="Ng V."/>
            <person name="Clum A."/>
            <person name="Steindorff A."/>
            <person name="Ohm R."/>
            <person name="Martin F."/>
            <person name="Silar P."/>
            <person name="Natvig D."/>
            <person name="Lalanne C."/>
            <person name="Gautier V."/>
            <person name="Ament-Velasquez S.L."/>
            <person name="Kruys A."/>
            <person name="Hutchinson M.I."/>
            <person name="Powell A.J."/>
            <person name="Barry K."/>
            <person name="Miller A.N."/>
            <person name="Grigoriev I.V."/>
            <person name="Debuchy R."/>
            <person name="Gladieux P."/>
            <person name="Thoren M.H."/>
            <person name="Johannesson H."/>
        </authorList>
    </citation>
    <scope>NUCLEOTIDE SEQUENCE</scope>
    <source>
        <strain evidence="3">CBS 606.72</strain>
    </source>
</reference>
<gene>
    <name evidence="3" type="ORF">B0T14DRAFT_577471</name>
</gene>
<protein>
    <recommendedName>
        <fullName evidence="2">Myb-like DNA-binding domain-containing protein</fullName>
    </recommendedName>
</protein>
<sequence>MAPLDVDSQFKFLLACVKHSVAGKPNFQAVAEELDIVSKAAAAKRYERLLKAHDITPTPATPKKADGGDGTAKTPKTPASRKRKTPAKVEKDDDDNSFKGESGEEEKKPRVKREKKVKKEEDDNSATVSALQDGASNAMMRGQKVKMCDIPWATEEVLAAARRGGSGNDAITVDDDDGEVLVVGSSSLSEPNGGDGSGGICHTTAATALPPTSMVTSTDQNHGDAAAHMRRQTVSGVGANDGFAMQSRMMRLPFERSHSYFQGGPPLMGRHHGI</sequence>
<dbReference type="AlphaFoldDB" id="A0AA40C5W0"/>
<evidence type="ECO:0000256" key="1">
    <source>
        <dbReference type="SAM" id="MobiDB-lite"/>
    </source>
</evidence>
<keyword evidence="4" id="KW-1185">Reference proteome</keyword>
<dbReference type="EMBL" id="JAULSU010000002">
    <property type="protein sequence ID" value="KAK0626150.1"/>
    <property type="molecule type" value="Genomic_DNA"/>
</dbReference>
<comment type="caution">
    <text evidence="3">The sequence shown here is derived from an EMBL/GenBank/DDBJ whole genome shotgun (WGS) entry which is preliminary data.</text>
</comment>
<evidence type="ECO:0000313" key="4">
    <source>
        <dbReference type="Proteomes" id="UP001175000"/>
    </source>
</evidence>
<organism evidence="3 4">
    <name type="scientific">Immersiella caudata</name>
    <dbReference type="NCBI Taxonomy" id="314043"/>
    <lineage>
        <taxon>Eukaryota</taxon>
        <taxon>Fungi</taxon>
        <taxon>Dikarya</taxon>
        <taxon>Ascomycota</taxon>
        <taxon>Pezizomycotina</taxon>
        <taxon>Sordariomycetes</taxon>
        <taxon>Sordariomycetidae</taxon>
        <taxon>Sordariales</taxon>
        <taxon>Lasiosphaeriaceae</taxon>
        <taxon>Immersiella</taxon>
    </lineage>
</organism>
<dbReference type="Pfam" id="PF22980">
    <property type="entry name" value="Myb_DNA-bind_8"/>
    <property type="match status" value="1"/>
</dbReference>
<feature type="domain" description="Myb-like DNA-binding" evidence="2">
    <location>
        <begin position="7"/>
        <end position="54"/>
    </location>
</feature>
<feature type="compositionally biased region" description="Basic and acidic residues" evidence="1">
    <location>
        <begin position="87"/>
        <end position="108"/>
    </location>
</feature>
<evidence type="ECO:0000259" key="2">
    <source>
        <dbReference type="Pfam" id="PF22980"/>
    </source>
</evidence>
<name>A0AA40C5W0_9PEZI</name>
<feature type="region of interest" description="Disordered" evidence="1">
    <location>
        <begin position="53"/>
        <end position="137"/>
    </location>
</feature>
<dbReference type="Proteomes" id="UP001175000">
    <property type="component" value="Unassembled WGS sequence"/>
</dbReference>
<dbReference type="InterPro" id="IPR054505">
    <property type="entry name" value="Myb_DNA-bind_8"/>
</dbReference>
<evidence type="ECO:0000313" key="3">
    <source>
        <dbReference type="EMBL" id="KAK0626150.1"/>
    </source>
</evidence>